<reference evidence="1" key="2">
    <citation type="submission" date="2019-06" db="EMBL/GenBank/DDBJ databases">
        <title>Genomics analysis of Aphanomyces spp. identifies a new class of oomycete effector associated with host adaptation.</title>
        <authorList>
            <person name="Gaulin E."/>
        </authorList>
    </citation>
    <scope>NUCLEOTIDE SEQUENCE</scope>
    <source>
        <strain evidence="1">CBS 578.67</strain>
    </source>
</reference>
<dbReference type="EMBL" id="VJMH01005160">
    <property type="protein sequence ID" value="KAF0699693.1"/>
    <property type="molecule type" value="Genomic_DNA"/>
</dbReference>
<dbReference type="AlphaFoldDB" id="A0A485KPA3"/>
<dbReference type="InterPro" id="IPR018247">
    <property type="entry name" value="EF_Hand_1_Ca_BS"/>
</dbReference>
<protein>
    <submittedName>
        <fullName evidence="2">Aste57867_9742 protein</fullName>
    </submittedName>
</protein>
<name>A0A485KPA3_9STRA</name>
<reference evidence="2 3" key="1">
    <citation type="submission" date="2019-03" db="EMBL/GenBank/DDBJ databases">
        <authorList>
            <person name="Gaulin E."/>
            <person name="Dumas B."/>
        </authorList>
    </citation>
    <scope>NUCLEOTIDE SEQUENCE [LARGE SCALE GENOMIC DNA]</scope>
    <source>
        <strain evidence="2">CBS 568.67</strain>
    </source>
</reference>
<keyword evidence="3" id="KW-1185">Reference proteome</keyword>
<gene>
    <name evidence="2" type="primary">Aste57867_9742</name>
    <name evidence="1" type="ORF">As57867_009703</name>
    <name evidence="2" type="ORF">ASTE57867_9742</name>
</gene>
<dbReference type="Proteomes" id="UP000332933">
    <property type="component" value="Unassembled WGS sequence"/>
</dbReference>
<proteinExistence type="predicted"/>
<accession>A0A485KPA3</accession>
<sequence length="163" mass="18628">MNVAKSEKQAAHMSPLELAEITAQHTLNAANTTHDPAISFVDRPIRVENGDGLKPRWSRSHGQGLLDMFERFADDLGSAVLLDPFRAHLETVAREHHGNVASAEDVVMRRHILRFQRTWDARYWRGHDRASVEADLDRDNRLSLEELATSYAKYKPTTDKPMW</sequence>
<dbReference type="PROSITE" id="PS00018">
    <property type="entry name" value="EF_HAND_1"/>
    <property type="match status" value="1"/>
</dbReference>
<evidence type="ECO:0000313" key="3">
    <source>
        <dbReference type="Proteomes" id="UP000332933"/>
    </source>
</evidence>
<organism evidence="2 3">
    <name type="scientific">Aphanomyces stellatus</name>
    <dbReference type="NCBI Taxonomy" id="120398"/>
    <lineage>
        <taxon>Eukaryota</taxon>
        <taxon>Sar</taxon>
        <taxon>Stramenopiles</taxon>
        <taxon>Oomycota</taxon>
        <taxon>Saprolegniomycetes</taxon>
        <taxon>Saprolegniales</taxon>
        <taxon>Verrucalvaceae</taxon>
        <taxon>Aphanomyces</taxon>
    </lineage>
</organism>
<evidence type="ECO:0000313" key="2">
    <source>
        <dbReference type="EMBL" id="VFT86621.1"/>
    </source>
</evidence>
<dbReference type="EMBL" id="CAADRA010005181">
    <property type="protein sequence ID" value="VFT86621.1"/>
    <property type="molecule type" value="Genomic_DNA"/>
</dbReference>
<evidence type="ECO:0000313" key="1">
    <source>
        <dbReference type="EMBL" id="KAF0699693.1"/>
    </source>
</evidence>